<dbReference type="AlphaFoldDB" id="G0WAA9"/>
<evidence type="ECO:0000256" key="1">
    <source>
        <dbReference type="SAM" id="MobiDB-lite"/>
    </source>
</evidence>
<dbReference type="RefSeq" id="XP_003669963.1">
    <property type="nucleotide sequence ID" value="XM_003669915.1"/>
</dbReference>
<dbReference type="Proteomes" id="UP000000689">
    <property type="component" value="Chromosome 4"/>
</dbReference>
<keyword evidence="2" id="KW-1133">Transmembrane helix</keyword>
<feature type="transmembrane region" description="Helical" evidence="2">
    <location>
        <begin position="458"/>
        <end position="480"/>
    </location>
</feature>
<dbReference type="OrthoDB" id="4068624at2759"/>
<keyword evidence="2" id="KW-0472">Membrane</keyword>
<organism evidence="3 4">
    <name type="scientific">Naumovozyma dairenensis (strain ATCC 10597 / BCRC 20456 / CBS 421 / NBRC 0211 / NRRL Y-12639)</name>
    <name type="common">Saccharomyces dairenensis</name>
    <dbReference type="NCBI Taxonomy" id="1071378"/>
    <lineage>
        <taxon>Eukaryota</taxon>
        <taxon>Fungi</taxon>
        <taxon>Dikarya</taxon>
        <taxon>Ascomycota</taxon>
        <taxon>Saccharomycotina</taxon>
        <taxon>Saccharomycetes</taxon>
        <taxon>Saccharomycetales</taxon>
        <taxon>Saccharomycetaceae</taxon>
        <taxon>Naumovozyma</taxon>
    </lineage>
</organism>
<feature type="region of interest" description="Disordered" evidence="1">
    <location>
        <begin position="1"/>
        <end position="43"/>
    </location>
</feature>
<keyword evidence="4" id="KW-1185">Reference proteome</keyword>
<feature type="compositionally biased region" description="Polar residues" evidence="1">
    <location>
        <begin position="65"/>
        <end position="76"/>
    </location>
</feature>
<keyword evidence="2" id="KW-0812">Transmembrane</keyword>
<dbReference type="KEGG" id="ndi:NDAI_0D04060"/>
<dbReference type="EMBL" id="HE580270">
    <property type="protein sequence ID" value="CCD24720.1"/>
    <property type="molecule type" value="Genomic_DNA"/>
</dbReference>
<sequence length="547" mass="61868">MPYSDSNRSPPEGKRPPLNKTTSLFQEGSSNFNGQSPSQRSTTSYTVYIDREKLQNAISSHHRTPSCQSGSDCENITSSGSENDTDTDSDTASDMSLHSTNGVNIDIKYNRDSTENRGQIRHNFTPSANLSPPALPYNTSFEDNSGSIHESRGHVSIGTVSTSMLLNKSSNNKLIDSSPSFGSIHSTSTNIQKAPHSTSSYKVPLTKQISPTPVSRQDTAVMKTLILNQSLSKKSELLSENSSSIRYDDTIEPKIEHAVELLRKEINVNTQDNAHIKPELNISTEFIPQKYKIPTKALQSPIYRNSRRQLSVSILNNKILPSPTESRVNRTVSLNKMPSHMDRTNSEPLTYTYATCEKQQPKLQSPTSPQTEETHVKYTQSQIELIMETMHEYRENVRREHEPYSFDHDDGDIDNIFEKVDFDKYNNMRETYPIQHIDSESITSFDSDNGNFWEIFSIWRILLILFICLLIPPLFFFIAFGEKIGLKNYSLMRMIMNSEHRLGLYKGFLWKVDVNWFRYTCLIIGVLEILSITAGICVGFGVGLTIG</sequence>
<accession>G0WAA9</accession>
<dbReference type="OMA" id="METMHEY"/>
<dbReference type="HOGENOM" id="CLU_037885_0_0_1"/>
<evidence type="ECO:0000313" key="3">
    <source>
        <dbReference type="EMBL" id="CCD24720.1"/>
    </source>
</evidence>
<feature type="transmembrane region" description="Helical" evidence="2">
    <location>
        <begin position="516"/>
        <end position="546"/>
    </location>
</feature>
<dbReference type="GeneID" id="11495020"/>
<gene>
    <name evidence="3" type="primary">NDAI0D04060</name>
    <name evidence="3" type="ordered locus">NDAI_0D04060</name>
</gene>
<evidence type="ECO:0000256" key="2">
    <source>
        <dbReference type="SAM" id="Phobius"/>
    </source>
</evidence>
<feature type="region of interest" description="Disordered" evidence="1">
    <location>
        <begin position="58"/>
        <end position="99"/>
    </location>
</feature>
<feature type="compositionally biased region" description="Polar residues" evidence="1">
    <location>
        <begin position="19"/>
        <end position="43"/>
    </location>
</feature>
<protein>
    <submittedName>
        <fullName evidence="3">Uncharacterized protein</fullName>
    </submittedName>
</protein>
<reference evidence="3 4" key="1">
    <citation type="journal article" date="2011" name="Proc. Natl. Acad. Sci. U.S.A.">
        <title>Evolutionary erosion of yeast sex chromosomes by mating-type switching accidents.</title>
        <authorList>
            <person name="Gordon J.L."/>
            <person name="Armisen D."/>
            <person name="Proux-Wera E."/>
            <person name="Oheigeartaigh S.S."/>
            <person name="Byrne K.P."/>
            <person name="Wolfe K.H."/>
        </authorList>
    </citation>
    <scope>NUCLEOTIDE SEQUENCE [LARGE SCALE GENOMIC DNA]</scope>
    <source>
        <strain evidence="4">ATCC 10597 / BCRC 20456 / CBS 421 / NBRC 0211 / NRRL Y-12639</strain>
    </source>
</reference>
<proteinExistence type="predicted"/>
<evidence type="ECO:0000313" key="4">
    <source>
        <dbReference type="Proteomes" id="UP000000689"/>
    </source>
</evidence>
<name>G0WAA9_NAUDC</name>
<dbReference type="eggNOG" id="ENOG502S1HD">
    <property type="taxonomic scope" value="Eukaryota"/>
</dbReference>